<sequence length="826" mass="94363">MVSTRNPVAGATCPALIPPQNLPCGKPVNVSKQHTWCLPHHKAERKHYHTYKRFSDELDNFDHSSVCTDLNYIKSCGISETLSCWATHLRRKLSLYDKVIRGREYHHWRFYGGGDPAHICYLEVLSAGRRETEVALLAVNRRHDELYGVTSSDPEDLDDEEVAAILGWDTAPPSDIIVPEEDPYADQFEEERRRERSRLIQQLFAFRKAALLHGEDTRAQFIDYMERIVILAMLERSGMRPLLHAGAKDVEDFLAQDIVTLDELKQIYVAVHLTTPQTIFSAINDAFRSADDPHDVVLGRRIYAEESNDEICFAAWDLFEDVMPCRHCALQGCQRLEEWTRIERLATLSLRFLNWQSEDVASFSRADTLFHLSGVFAERKWERFSPAPYKSKKHGNQWVQIERPAGLYLKLPLDNADTYHRFLHIIQSLKDHFSVLPWAPAFTEATGTLIPRAPTELCASRMRTAWTLEGLSYASWEETDTMHEREARELHATSRDPLVLHMIVLDRTNGTLARLKDNLALAFLFAEQLAGETPRAFVAAEMRKLLDGRAAPDWGVAQAGLLGIACGAIAVEGKSFAQFRERCVKVVETLADTNLVVLWRSKKAKRKQKAAVECWEKWKRRLDRMACSKDFFYLGTEEGHTHLREKLGRTISPTEGALVKYDEDISREVFQRALHRSEAVEKMLPPRAIPMDWDGEIGYPEEISDTFAFMREGFIEETMATIVETRFRDALDGTDLFAAGNEEPRECSCGKRRDNYPWRILKAKLLAEFDRRPLGDCVLVDMSGWPESAACWRAKCLCGNLYYDQVSTVGNIKESIKNAINPSDTM</sequence>
<accession>A0A8H6XPQ3</accession>
<proteinExistence type="predicted"/>
<comment type="caution">
    <text evidence="1">The sequence shown here is derived from an EMBL/GenBank/DDBJ whole genome shotgun (WGS) entry which is preliminary data.</text>
</comment>
<dbReference type="OrthoDB" id="2871679at2759"/>
<dbReference type="AlphaFoldDB" id="A0A8H6XPQ3"/>
<protein>
    <submittedName>
        <fullName evidence="1">Epimerase domain-containing protein</fullName>
    </submittedName>
</protein>
<dbReference type="Proteomes" id="UP000620124">
    <property type="component" value="Unassembled WGS sequence"/>
</dbReference>
<keyword evidence="2" id="KW-1185">Reference proteome</keyword>
<reference evidence="1" key="1">
    <citation type="submission" date="2020-05" db="EMBL/GenBank/DDBJ databases">
        <title>Mycena genomes resolve the evolution of fungal bioluminescence.</title>
        <authorList>
            <person name="Tsai I.J."/>
        </authorList>
    </citation>
    <scope>NUCLEOTIDE SEQUENCE</scope>
    <source>
        <strain evidence="1">CCC161011</strain>
    </source>
</reference>
<evidence type="ECO:0000313" key="1">
    <source>
        <dbReference type="EMBL" id="KAF7345690.1"/>
    </source>
</evidence>
<name>A0A8H6XPQ3_9AGAR</name>
<dbReference type="EMBL" id="JACAZI010000013">
    <property type="protein sequence ID" value="KAF7345690.1"/>
    <property type="molecule type" value="Genomic_DNA"/>
</dbReference>
<organism evidence="1 2">
    <name type="scientific">Mycena venus</name>
    <dbReference type="NCBI Taxonomy" id="2733690"/>
    <lineage>
        <taxon>Eukaryota</taxon>
        <taxon>Fungi</taxon>
        <taxon>Dikarya</taxon>
        <taxon>Basidiomycota</taxon>
        <taxon>Agaricomycotina</taxon>
        <taxon>Agaricomycetes</taxon>
        <taxon>Agaricomycetidae</taxon>
        <taxon>Agaricales</taxon>
        <taxon>Marasmiineae</taxon>
        <taxon>Mycenaceae</taxon>
        <taxon>Mycena</taxon>
    </lineage>
</organism>
<gene>
    <name evidence="1" type="ORF">MVEN_01588800</name>
</gene>
<evidence type="ECO:0000313" key="2">
    <source>
        <dbReference type="Proteomes" id="UP000620124"/>
    </source>
</evidence>